<sequence>MATTLLDAGSIRLLTDYLPNDRALYDHLAGSVIWDTRIRARKSMSFGLPYNYSGFEWPAAPFPDAVVPVRDRVAAEVGFEPNNCLANFYPDGTASMGFHSDSTAELEPGTGIAVVSLGAERTITFRRIDTKTVSESYRLPSGSLLWMCPDMQAEWRHAILTDAHATGGRISLTFRRMRT</sequence>
<gene>
    <name evidence="2" type="ORF">FTUN_2839</name>
</gene>
<dbReference type="InterPro" id="IPR027450">
    <property type="entry name" value="AlkB-like"/>
</dbReference>
<dbReference type="AlphaFoldDB" id="A0A6M5YMK9"/>
<dbReference type="InterPro" id="IPR032854">
    <property type="entry name" value="ALKBH3"/>
</dbReference>
<proteinExistence type="predicted"/>
<feature type="domain" description="Fe2OG dioxygenase" evidence="1">
    <location>
        <begin position="80"/>
        <end position="178"/>
    </location>
</feature>
<dbReference type="KEGG" id="ftj:FTUN_2839"/>
<dbReference type="PROSITE" id="PS51471">
    <property type="entry name" value="FE2OG_OXY"/>
    <property type="match status" value="1"/>
</dbReference>
<protein>
    <submittedName>
        <fullName evidence="2">Alkylated DNA repair protein</fullName>
    </submittedName>
</protein>
<dbReference type="PANTHER" id="PTHR31212:SF4">
    <property type="entry name" value="ALPHA-KETOGLUTARATE-DEPENDENT DIOXYGENASE ALKB HOMOLOG 3"/>
    <property type="match status" value="1"/>
</dbReference>
<evidence type="ECO:0000313" key="2">
    <source>
        <dbReference type="EMBL" id="QJW95297.1"/>
    </source>
</evidence>
<dbReference type="Proteomes" id="UP000503447">
    <property type="component" value="Chromosome"/>
</dbReference>
<dbReference type="GO" id="GO:0051213">
    <property type="term" value="F:dioxygenase activity"/>
    <property type="evidence" value="ECO:0007669"/>
    <property type="project" value="InterPro"/>
</dbReference>
<dbReference type="Pfam" id="PF13532">
    <property type="entry name" value="2OG-FeII_Oxy_2"/>
    <property type="match status" value="1"/>
</dbReference>
<reference evidence="3" key="1">
    <citation type="submission" date="2020-05" db="EMBL/GenBank/DDBJ databases">
        <title>Frigoriglobus tundricola gen. nov., sp. nov., a psychrotolerant cellulolytic planctomycete of the family Gemmataceae with two divergent copies of 16S rRNA gene.</title>
        <authorList>
            <person name="Kulichevskaya I.S."/>
            <person name="Ivanova A.A."/>
            <person name="Naumoff D.G."/>
            <person name="Beletsky A.V."/>
            <person name="Rijpstra W.I.C."/>
            <person name="Sinninghe Damste J.S."/>
            <person name="Mardanov A.V."/>
            <person name="Ravin N.V."/>
            <person name="Dedysh S.N."/>
        </authorList>
    </citation>
    <scope>NUCLEOTIDE SEQUENCE [LARGE SCALE GENOMIC DNA]</scope>
    <source>
        <strain evidence="3">PL17</strain>
    </source>
</reference>
<name>A0A6M5YMK9_9BACT</name>
<dbReference type="Gene3D" id="2.60.120.590">
    <property type="entry name" value="Alpha-ketoglutarate-dependent dioxygenase AlkB-like"/>
    <property type="match status" value="1"/>
</dbReference>
<dbReference type="GO" id="GO:0006307">
    <property type="term" value="P:DNA alkylation repair"/>
    <property type="evidence" value="ECO:0007669"/>
    <property type="project" value="InterPro"/>
</dbReference>
<dbReference type="InterPro" id="IPR005123">
    <property type="entry name" value="Oxoglu/Fe-dep_dioxygenase_dom"/>
</dbReference>
<dbReference type="PANTHER" id="PTHR31212">
    <property type="entry name" value="ALPHA-KETOGLUTARATE-DEPENDENT DIOXYGENASE ALKB HOMOLOG 3"/>
    <property type="match status" value="1"/>
</dbReference>
<dbReference type="SUPFAM" id="SSF51197">
    <property type="entry name" value="Clavaminate synthase-like"/>
    <property type="match status" value="1"/>
</dbReference>
<keyword evidence="3" id="KW-1185">Reference proteome</keyword>
<dbReference type="RefSeq" id="WP_171471105.1">
    <property type="nucleotide sequence ID" value="NZ_CP053452.2"/>
</dbReference>
<evidence type="ECO:0000313" key="3">
    <source>
        <dbReference type="Proteomes" id="UP000503447"/>
    </source>
</evidence>
<accession>A0A6M5YMK9</accession>
<dbReference type="EMBL" id="CP053452">
    <property type="protein sequence ID" value="QJW95297.1"/>
    <property type="molecule type" value="Genomic_DNA"/>
</dbReference>
<dbReference type="InterPro" id="IPR037151">
    <property type="entry name" value="AlkB-like_sf"/>
</dbReference>
<evidence type="ECO:0000259" key="1">
    <source>
        <dbReference type="PROSITE" id="PS51471"/>
    </source>
</evidence>
<organism evidence="2 3">
    <name type="scientific">Frigoriglobus tundricola</name>
    <dbReference type="NCBI Taxonomy" id="2774151"/>
    <lineage>
        <taxon>Bacteria</taxon>
        <taxon>Pseudomonadati</taxon>
        <taxon>Planctomycetota</taxon>
        <taxon>Planctomycetia</taxon>
        <taxon>Gemmatales</taxon>
        <taxon>Gemmataceae</taxon>
        <taxon>Frigoriglobus</taxon>
    </lineage>
</organism>